<dbReference type="PANTHER" id="PTHR46832:SF1">
    <property type="entry name" value="5'-METHYLTHIOADENOSINE_S-ADENOSYLHOMOCYSTEINE NUCLEOSIDASE"/>
    <property type="match status" value="1"/>
</dbReference>
<dbReference type="PANTHER" id="PTHR46832">
    <property type="entry name" value="5'-METHYLTHIOADENOSINE/S-ADENOSYLHOMOCYSTEINE NUCLEOSIDASE"/>
    <property type="match status" value="1"/>
</dbReference>
<evidence type="ECO:0000259" key="1">
    <source>
        <dbReference type="Pfam" id="PF01048"/>
    </source>
</evidence>
<comment type="caution">
    <text evidence="2">The sequence shown here is derived from an EMBL/GenBank/DDBJ whole genome shotgun (WGS) entry which is preliminary data.</text>
</comment>
<dbReference type="Gene3D" id="3.40.50.1580">
    <property type="entry name" value="Nucleoside phosphorylase domain"/>
    <property type="match status" value="1"/>
</dbReference>
<dbReference type="EMBL" id="RQHF01000035">
    <property type="protein sequence ID" value="TGM46211.1"/>
    <property type="molecule type" value="Genomic_DNA"/>
</dbReference>
<feature type="domain" description="Nucleoside phosphorylase" evidence="1">
    <location>
        <begin position="62"/>
        <end position="126"/>
    </location>
</feature>
<reference evidence="3" key="1">
    <citation type="journal article" date="2019" name="PLoS Negl. Trop. Dis.">
        <title>Revisiting the worldwide diversity of Leptospira species in the environment.</title>
        <authorList>
            <person name="Vincent A.T."/>
            <person name="Schiettekatte O."/>
            <person name="Bourhy P."/>
            <person name="Veyrier F.J."/>
            <person name="Picardeau M."/>
        </authorList>
    </citation>
    <scope>NUCLEOTIDE SEQUENCE [LARGE SCALE GENOMIC DNA]</scope>
    <source>
        <strain evidence="3">201601955</strain>
    </source>
</reference>
<dbReference type="InterPro" id="IPR000845">
    <property type="entry name" value="Nucleoside_phosphorylase_d"/>
</dbReference>
<dbReference type="RefSeq" id="WP_135660357.1">
    <property type="nucleotide sequence ID" value="NZ_RQHF01000035.1"/>
</dbReference>
<dbReference type="Pfam" id="PF01048">
    <property type="entry name" value="PNP_UDP_1"/>
    <property type="match status" value="1"/>
</dbReference>
<dbReference type="SUPFAM" id="SSF53167">
    <property type="entry name" value="Purine and uridine phosphorylases"/>
    <property type="match status" value="1"/>
</dbReference>
<dbReference type="Proteomes" id="UP000298112">
    <property type="component" value="Unassembled WGS sequence"/>
</dbReference>
<gene>
    <name evidence="2" type="ORF">EHQ95_16325</name>
</gene>
<dbReference type="CDD" id="cd09008">
    <property type="entry name" value="MTAN"/>
    <property type="match status" value="1"/>
</dbReference>
<sequence length="246" mass="27917">MKKLLLYILLQFFFCNCSQRKNIIIIISANTEWVSAKNILQIKTDTLQYSPYGEFFSVDNFFSLSKQNVFFFHGGWGKIDSAASTQWVISNLNPKYIINIGTAGGFDKRVKLFDVVLAKTTFVYDIIEKIDNAQSAIDNYKTEIQIDPSIKFPKDIVLSNIISADQDLDPSKINKLSKSYNASAADWESASIARICHKNNIQVIILRGISDIVTSNGSIVYKNQKLFEKNSNIIMKKTLEITKNLF</sequence>
<evidence type="ECO:0000313" key="3">
    <source>
        <dbReference type="Proteomes" id="UP000298112"/>
    </source>
</evidence>
<keyword evidence="3" id="KW-1185">Reference proteome</keyword>
<protein>
    <recommendedName>
        <fullName evidence="1">Nucleoside phosphorylase domain-containing protein</fullName>
    </recommendedName>
</protein>
<proteinExistence type="predicted"/>
<dbReference type="InterPro" id="IPR035994">
    <property type="entry name" value="Nucleoside_phosphorylase_sf"/>
</dbReference>
<name>A0ABY2NL09_9LEPT</name>
<accession>A0ABY2NL09</accession>
<organism evidence="2 3">
    <name type="scientific">Leptospira vanthielii</name>
    <dbReference type="NCBI Taxonomy" id="293085"/>
    <lineage>
        <taxon>Bacteria</taxon>
        <taxon>Pseudomonadati</taxon>
        <taxon>Spirochaetota</taxon>
        <taxon>Spirochaetia</taxon>
        <taxon>Leptospirales</taxon>
        <taxon>Leptospiraceae</taxon>
        <taxon>Leptospira</taxon>
    </lineage>
</organism>
<evidence type="ECO:0000313" key="2">
    <source>
        <dbReference type="EMBL" id="TGM46211.1"/>
    </source>
</evidence>